<dbReference type="AlphaFoldDB" id="A0A5C5X515"/>
<proteinExistence type="predicted"/>
<dbReference type="EMBL" id="SIHI01000001">
    <property type="protein sequence ID" value="TWT57689.1"/>
    <property type="molecule type" value="Genomic_DNA"/>
</dbReference>
<keyword evidence="2" id="KW-1185">Reference proteome</keyword>
<dbReference type="RefSeq" id="WP_146507549.1">
    <property type="nucleotide sequence ID" value="NZ_SIHI01000001.1"/>
</dbReference>
<organism evidence="1 2">
    <name type="scientific">Thalassoglobus neptunius</name>
    <dbReference type="NCBI Taxonomy" id="1938619"/>
    <lineage>
        <taxon>Bacteria</taxon>
        <taxon>Pseudomonadati</taxon>
        <taxon>Planctomycetota</taxon>
        <taxon>Planctomycetia</taxon>
        <taxon>Planctomycetales</taxon>
        <taxon>Planctomycetaceae</taxon>
        <taxon>Thalassoglobus</taxon>
    </lineage>
</organism>
<sequence>MIERKEADQFQAMQLRSAVEGKLTAVCRVGAGKCIDLIVDNRVERRDGSTTMISGLWLLTWISDYGRTTTPLHHFVMPLPMGQVVAW</sequence>
<reference evidence="1 2" key="1">
    <citation type="submission" date="2019-02" db="EMBL/GenBank/DDBJ databases">
        <title>Deep-cultivation of Planctomycetes and their phenomic and genomic characterization uncovers novel biology.</title>
        <authorList>
            <person name="Wiegand S."/>
            <person name="Jogler M."/>
            <person name="Boedeker C."/>
            <person name="Pinto D."/>
            <person name="Vollmers J."/>
            <person name="Rivas-Marin E."/>
            <person name="Kohn T."/>
            <person name="Peeters S.H."/>
            <person name="Heuer A."/>
            <person name="Rast P."/>
            <person name="Oberbeckmann S."/>
            <person name="Bunk B."/>
            <person name="Jeske O."/>
            <person name="Meyerdierks A."/>
            <person name="Storesund J.E."/>
            <person name="Kallscheuer N."/>
            <person name="Luecker S."/>
            <person name="Lage O.M."/>
            <person name="Pohl T."/>
            <person name="Merkel B.J."/>
            <person name="Hornburger P."/>
            <person name="Mueller R.-W."/>
            <person name="Bruemmer F."/>
            <person name="Labrenz M."/>
            <person name="Spormann A.M."/>
            <person name="Op Den Camp H."/>
            <person name="Overmann J."/>
            <person name="Amann R."/>
            <person name="Jetten M.S.M."/>
            <person name="Mascher T."/>
            <person name="Medema M.H."/>
            <person name="Devos D.P."/>
            <person name="Kaster A.-K."/>
            <person name="Ovreas L."/>
            <person name="Rohde M."/>
            <person name="Galperin M.Y."/>
            <person name="Jogler C."/>
        </authorList>
    </citation>
    <scope>NUCLEOTIDE SEQUENCE [LARGE SCALE GENOMIC DNA]</scope>
    <source>
        <strain evidence="1 2">KOR42</strain>
    </source>
</reference>
<accession>A0A5C5X515</accession>
<name>A0A5C5X515_9PLAN</name>
<gene>
    <name evidence="1" type="ORF">KOR42_10530</name>
</gene>
<protein>
    <submittedName>
        <fullName evidence="1">Uncharacterized protein</fullName>
    </submittedName>
</protein>
<evidence type="ECO:0000313" key="1">
    <source>
        <dbReference type="EMBL" id="TWT57689.1"/>
    </source>
</evidence>
<dbReference type="Proteomes" id="UP000317243">
    <property type="component" value="Unassembled WGS sequence"/>
</dbReference>
<comment type="caution">
    <text evidence="1">The sequence shown here is derived from an EMBL/GenBank/DDBJ whole genome shotgun (WGS) entry which is preliminary data.</text>
</comment>
<evidence type="ECO:0000313" key="2">
    <source>
        <dbReference type="Proteomes" id="UP000317243"/>
    </source>
</evidence>